<evidence type="ECO:0000313" key="2">
    <source>
        <dbReference type="EMBL" id="CAD9777085.1"/>
    </source>
</evidence>
<feature type="region of interest" description="Disordered" evidence="1">
    <location>
        <begin position="43"/>
        <end position="160"/>
    </location>
</feature>
<sequence length="160" mass="17887">MTSEPNLSRIHRNRNAGQGGGGSLGGWRRGLFDRVNLQATYGTGLHEDGQFPEPMRHRPAAVPERMNGTDADGFAIPSPSISADDASGRNNGLRRRYVSRNGSRGKDQRGRKRAVPPDEAEEEEERSRGGNQTRLRARQQRRWSVRTTKKPRRNTKSARG</sequence>
<dbReference type="EMBL" id="HBHP01034264">
    <property type="protein sequence ID" value="CAD9777085.1"/>
    <property type="molecule type" value="Transcribed_RNA"/>
</dbReference>
<feature type="compositionally biased region" description="Gly residues" evidence="1">
    <location>
        <begin position="17"/>
        <end position="28"/>
    </location>
</feature>
<proteinExistence type="predicted"/>
<evidence type="ECO:0000256" key="1">
    <source>
        <dbReference type="SAM" id="MobiDB-lite"/>
    </source>
</evidence>
<feature type="compositionally biased region" description="Basic residues" evidence="1">
    <location>
        <begin position="135"/>
        <end position="160"/>
    </location>
</feature>
<feature type="region of interest" description="Disordered" evidence="1">
    <location>
        <begin position="1"/>
        <end position="28"/>
    </location>
</feature>
<dbReference type="AlphaFoldDB" id="A0A7S2U236"/>
<accession>A0A7S2U236</accession>
<reference evidence="2" key="1">
    <citation type="submission" date="2021-01" db="EMBL/GenBank/DDBJ databases">
        <authorList>
            <person name="Corre E."/>
            <person name="Pelletier E."/>
            <person name="Niang G."/>
            <person name="Scheremetjew M."/>
            <person name="Finn R."/>
            <person name="Kale V."/>
            <person name="Holt S."/>
            <person name="Cochrane G."/>
            <person name="Meng A."/>
            <person name="Brown T."/>
            <person name="Cohen L."/>
        </authorList>
    </citation>
    <scope>NUCLEOTIDE SEQUENCE</scope>
    <source>
        <strain evidence="2">CCMP622</strain>
    </source>
</reference>
<organism evidence="2">
    <name type="scientific">Lotharella oceanica</name>
    <dbReference type="NCBI Taxonomy" id="641309"/>
    <lineage>
        <taxon>Eukaryota</taxon>
        <taxon>Sar</taxon>
        <taxon>Rhizaria</taxon>
        <taxon>Cercozoa</taxon>
        <taxon>Chlorarachniophyceae</taxon>
        <taxon>Lotharella</taxon>
    </lineage>
</organism>
<name>A0A7S2U236_9EUKA</name>
<gene>
    <name evidence="2" type="ORF">LSP00402_LOCUS21101</name>
</gene>
<protein>
    <submittedName>
        <fullName evidence="2">Uncharacterized protein</fullName>
    </submittedName>
</protein>